<dbReference type="AlphaFoldDB" id="A0A4R3K056"/>
<name>A0A4R3K056_9FIRM</name>
<dbReference type="Gene3D" id="3.30.70.100">
    <property type="match status" value="1"/>
</dbReference>
<dbReference type="OrthoDB" id="9799608at2"/>
<dbReference type="Proteomes" id="UP000295726">
    <property type="component" value="Unassembled WGS sequence"/>
</dbReference>
<dbReference type="Pfam" id="PF05336">
    <property type="entry name" value="rhaM"/>
    <property type="match status" value="1"/>
</dbReference>
<dbReference type="PANTHER" id="PTHR34389:SF2">
    <property type="entry name" value="L-RHAMNOSE MUTAROTASE"/>
    <property type="match status" value="1"/>
</dbReference>
<dbReference type="RefSeq" id="WP_132383539.1">
    <property type="nucleotide sequence ID" value="NZ_SLZZ01000032.1"/>
</dbReference>
<reference evidence="1 2" key="1">
    <citation type="submission" date="2019-03" db="EMBL/GenBank/DDBJ databases">
        <title>Genomic Encyclopedia of Type Strains, Phase IV (KMG-IV): sequencing the most valuable type-strain genomes for metagenomic binning, comparative biology and taxonomic classification.</title>
        <authorList>
            <person name="Goeker M."/>
        </authorList>
    </citation>
    <scope>NUCLEOTIDE SEQUENCE [LARGE SCALE GENOMIC DNA]</scope>
    <source>
        <strain evidence="1 2">DSM 29489</strain>
    </source>
</reference>
<evidence type="ECO:0000313" key="1">
    <source>
        <dbReference type="EMBL" id="TCS75028.1"/>
    </source>
</evidence>
<sequence length="110" mass="13415">MVRQRFGQVGKLKANKVEEYVHLHTQVWPEVLEMIENCNIKNYSIFRAGLYVFSYYEYTGENYEKDMKQMEADLATRRWWRHTHPCFDIYAMGCDSKFFHDMESIFYFRG</sequence>
<evidence type="ECO:0000313" key="2">
    <source>
        <dbReference type="Proteomes" id="UP000295726"/>
    </source>
</evidence>
<organism evidence="1 2">
    <name type="scientific">Muricomes intestini</name>
    <dbReference type="NCBI Taxonomy" id="1796634"/>
    <lineage>
        <taxon>Bacteria</taxon>
        <taxon>Bacillati</taxon>
        <taxon>Bacillota</taxon>
        <taxon>Clostridia</taxon>
        <taxon>Lachnospirales</taxon>
        <taxon>Lachnospiraceae</taxon>
        <taxon>Muricomes</taxon>
    </lineage>
</organism>
<gene>
    <name evidence="1" type="ORF">EDD59_13221</name>
</gene>
<keyword evidence="2" id="KW-1185">Reference proteome</keyword>
<proteinExistence type="predicted"/>
<dbReference type="SUPFAM" id="SSF54909">
    <property type="entry name" value="Dimeric alpha+beta barrel"/>
    <property type="match status" value="1"/>
</dbReference>
<dbReference type="EMBL" id="SLZZ01000032">
    <property type="protein sequence ID" value="TCS75028.1"/>
    <property type="molecule type" value="Genomic_DNA"/>
</dbReference>
<protein>
    <submittedName>
        <fullName evidence="1">L-rhamnose mutarotase</fullName>
    </submittedName>
</protein>
<dbReference type="PANTHER" id="PTHR34389">
    <property type="entry name" value="L-RHAMNOSE MUTAROTASE"/>
    <property type="match status" value="1"/>
</dbReference>
<dbReference type="InterPro" id="IPR011008">
    <property type="entry name" value="Dimeric_a/b-barrel"/>
</dbReference>
<dbReference type="GO" id="GO:0016857">
    <property type="term" value="F:racemase and epimerase activity, acting on carbohydrates and derivatives"/>
    <property type="evidence" value="ECO:0007669"/>
    <property type="project" value="InterPro"/>
</dbReference>
<comment type="caution">
    <text evidence="1">The sequence shown here is derived from an EMBL/GenBank/DDBJ whole genome shotgun (WGS) entry which is preliminary data.</text>
</comment>
<accession>A0A4R3K056</accession>
<dbReference type="InterPro" id="IPR008000">
    <property type="entry name" value="Rham/fucose_mutarotase"/>
</dbReference>